<gene>
    <name evidence="3" type="ORF">NZD88_14420</name>
</gene>
<name>A0ABT2IJB4_9FLAO</name>
<evidence type="ECO:0000313" key="3">
    <source>
        <dbReference type="EMBL" id="MCT2408740.1"/>
    </source>
</evidence>
<dbReference type="RefSeq" id="WP_259830055.1">
    <property type="nucleotide sequence ID" value="NZ_JANZQH010000006.1"/>
</dbReference>
<organism evidence="3 4">
    <name type="scientific">Chryseobacterium pyrolae</name>
    <dbReference type="NCBI Taxonomy" id="2987481"/>
    <lineage>
        <taxon>Bacteria</taxon>
        <taxon>Pseudomonadati</taxon>
        <taxon>Bacteroidota</taxon>
        <taxon>Flavobacteriia</taxon>
        <taxon>Flavobacteriales</taxon>
        <taxon>Weeksellaceae</taxon>
        <taxon>Chryseobacterium group</taxon>
        <taxon>Chryseobacterium</taxon>
    </lineage>
</organism>
<dbReference type="Proteomes" id="UP001142057">
    <property type="component" value="Unassembled WGS sequence"/>
</dbReference>
<feature type="signal peptide" evidence="1">
    <location>
        <begin position="1"/>
        <end position="22"/>
    </location>
</feature>
<comment type="caution">
    <text evidence="3">The sequence shown here is derived from an EMBL/GenBank/DDBJ whole genome shotgun (WGS) entry which is preliminary data.</text>
</comment>
<feature type="domain" description="DUF4440" evidence="2">
    <location>
        <begin position="35"/>
        <end position="136"/>
    </location>
</feature>
<dbReference type="PROSITE" id="PS51257">
    <property type="entry name" value="PROKAR_LIPOPROTEIN"/>
    <property type="match status" value="1"/>
</dbReference>
<accession>A0ABT2IJB4</accession>
<dbReference type="Gene3D" id="3.10.450.50">
    <property type="match status" value="1"/>
</dbReference>
<feature type="chain" id="PRO_5045563057" evidence="1">
    <location>
        <begin position="23"/>
        <end position="146"/>
    </location>
</feature>
<proteinExistence type="predicted"/>
<dbReference type="Pfam" id="PF14534">
    <property type="entry name" value="DUF4440"/>
    <property type="match status" value="1"/>
</dbReference>
<dbReference type="EMBL" id="JANZQH010000006">
    <property type="protein sequence ID" value="MCT2408740.1"/>
    <property type="molecule type" value="Genomic_DNA"/>
</dbReference>
<reference evidence="3" key="1">
    <citation type="submission" date="2022-08" db="EMBL/GenBank/DDBJ databases">
        <title>Chryseobacterium antibioticum,isolated from the rhizosphere soil of Pyrola in Tibet.</title>
        <authorList>
            <person name="Kan Y."/>
        </authorList>
    </citation>
    <scope>NUCLEOTIDE SEQUENCE</scope>
    <source>
        <strain evidence="3">Pc2-12</strain>
    </source>
</reference>
<keyword evidence="1" id="KW-0732">Signal</keyword>
<evidence type="ECO:0000256" key="1">
    <source>
        <dbReference type="SAM" id="SignalP"/>
    </source>
</evidence>
<evidence type="ECO:0000259" key="2">
    <source>
        <dbReference type="Pfam" id="PF14534"/>
    </source>
</evidence>
<keyword evidence="4" id="KW-1185">Reference proteome</keyword>
<dbReference type="InterPro" id="IPR027843">
    <property type="entry name" value="DUF4440"/>
</dbReference>
<evidence type="ECO:0000313" key="4">
    <source>
        <dbReference type="Proteomes" id="UP001142057"/>
    </source>
</evidence>
<dbReference type="InterPro" id="IPR032710">
    <property type="entry name" value="NTF2-like_dom_sf"/>
</dbReference>
<dbReference type="SUPFAM" id="SSF54427">
    <property type="entry name" value="NTF2-like"/>
    <property type="match status" value="1"/>
</dbReference>
<sequence length="146" mass="17345">MKKISFFILLLSFALLSCQNIATFKENQKLLGSIRLLDTYLQNNDERIVDILQPDVSFGHSNGWIQNFEDFKKDFSSKKVTYKEIQQTEFSEIKKYKNTVSIRRKIKVSGTYKNQDFEMKLALLEIWIRKKAVWKLWSRQSVEIKP</sequence>
<protein>
    <submittedName>
        <fullName evidence="3">Nuclear transport factor 2 family protein</fullName>
    </submittedName>
</protein>